<reference evidence="1" key="1">
    <citation type="journal article" date="2023" name="Mol. Phylogenet. Evol.">
        <title>Genome-scale phylogeny and comparative genomics of the fungal order Sordariales.</title>
        <authorList>
            <person name="Hensen N."/>
            <person name="Bonometti L."/>
            <person name="Westerberg I."/>
            <person name="Brannstrom I.O."/>
            <person name="Guillou S."/>
            <person name="Cros-Aarteil S."/>
            <person name="Calhoun S."/>
            <person name="Haridas S."/>
            <person name="Kuo A."/>
            <person name="Mondo S."/>
            <person name="Pangilinan J."/>
            <person name="Riley R."/>
            <person name="LaButti K."/>
            <person name="Andreopoulos B."/>
            <person name="Lipzen A."/>
            <person name="Chen C."/>
            <person name="Yan M."/>
            <person name="Daum C."/>
            <person name="Ng V."/>
            <person name="Clum A."/>
            <person name="Steindorff A."/>
            <person name="Ohm R.A."/>
            <person name="Martin F."/>
            <person name="Silar P."/>
            <person name="Natvig D.O."/>
            <person name="Lalanne C."/>
            <person name="Gautier V."/>
            <person name="Ament-Velasquez S.L."/>
            <person name="Kruys A."/>
            <person name="Hutchinson M.I."/>
            <person name="Powell A.J."/>
            <person name="Barry K."/>
            <person name="Miller A.N."/>
            <person name="Grigoriev I.V."/>
            <person name="Debuchy R."/>
            <person name="Gladieux P."/>
            <person name="Hiltunen Thoren M."/>
            <person name="Johannesson H."/>
        </authorList>
    </citation>
    <scope>NUCLEOTIDE SEQUENCE</scope>
    <source>
        <strain evidence="1">CBS 532.94</strain>
    </source>
</reference>
<reference evidence="1" key="2">
    <citation type="submission" date="2023-05" db="EMBL/GenBank/DDBJ databases">
        <authorList>
            <consortium name="Lawrence Berkeley National Laboratory"/>
            <person name="Steindorff A."/>
            <person name="Hensen N."/>
            <person name="Bonometti L."/>
            <person name="Westerberg I."/>
            <person name="Brannstrom I.O."/>
            <person name="Guillou S."/>
            <person name="Cros-Aarteil S."/>
            <person name="Calhoun S."/>
            <person name="Haridas S."/>
            <person name="Kuo A."/>
            <person name="Mondo S."/>
            <person name="Pangilinan J."/>
            <person name="Riley R."/>
            <person name="Labutti K."/>
            <person name="Andreopoulos B."/>
            <person name="Lipzen A."/>
            <person name="Chen C."/>
            <person name="Yanf M."/>
            <person name="Daum C."/>
            <person name="Ng V."/>
            <person name="Clum A."/>
            <person name="Ohm R."/>
            <person name="Martin F."/>
            <person name="Silar P."/>
            <person name="Natvig D."/>
            <person name="Lalanne C."/>
            <person name="Gautier V."/>
            <person name="Ament-Velasquez S.L."/>
            <person name="Kruys A."/>
            <person name="Hutchinson M.I."/>
            <person name="Powell A.J."/>
            <person name="Barry K."/>
            <person name="Miller A.N."/>
            <person name="Grigoriev I.V."/>
            <person name="Debuchy R."/>
            <person name="Gladieux P."/>
            <person name="Thoren M.H."/>
            <person name="Johannesson H."/>
        </authorList>
    </citation>
    <scope>NUCLEOTIDE SEQUENCE</scope>
    <source>
        <strain evidence="1">CBS 532.94</strain>
    </source>
</reference>
<evidence type="ECO:0000313" key="1">
    <source>
        <dbReference type="EMBL" id="KAK4239265.1"/>
    </source>
</evidence>
<sequence length="316" mass="34497">MADASKPLDLGNIPRPKGPWEYADAKEGYEYLVSVEVNKMSYTDDAGNLHDIHIPTGRASEARDHFANKRWEELAKFPKRDNQQYTDEDFVITEVKQNPTTEEAKGVVIKAQCEPLVKTADGKVVLYGQDGDPTWFLYKHSPTLSLSPSASQFTVPPLLVSARDIKFYPIRSCEGSFVQCGDFPEGRCCDSGSPFCVMVECVACVLGNDIYGFDHRGRTSGAINSSRDGVDAHCCIGAGGGSTCSAQWFCGGGPGRFAANWTEESDGYVEPNMVLFTDTEGVQHTKYIPKGSYGTVVDLYGAGNFDELAKFPGYGK</sequence>
<proteinExistence type="predicted"/>
<evidence type="ECO:0000313" key="2">
    <source>
        <dbReference type="Proteomes" id="UP001303760"/>
    </source>
</evidence>
<dbReference type="Proteomes" id="UP001303760">
    <property type="component" value="Unassembled WGS sequence"/>
</dbReference>
<dbReference type="EMBL" id="MU860068">
    <property type="protein sequence ID" value="KAK4239265.1"/>
    <property type="molecule type" value="Genomic_DNA"/>
</dbReference>
<name>A0AAN7CC72_9PEZI</name>
<comment type="caution">
    <text evidence="1">The sequence shown here is derived from an EMBL/GenBank/DDBJ whole genome shotgun (WGS) entry which is preliminary data.</text>
</comment>
<organism evidence="1 2">
    <name type="scientific">Achaetomium macrosporum</name>
    <dbReference type="NCBI Taxonomy" id="79813"/>
    <lineage>
        <taxon>Eukaryota</taxon>
        <taxon>Fungi</taxon>
        <taxon>Dikarya</taxon>
        <taxon>Ascomycota</taxon>
        <taxon>Pezizomycotina</taxon>
        <taxon>Sordariomycetes</taxon>
        <taxon>Sordariomycetidae</taxon>
        <taxon>Sordariales</taxon>
        <taxon>Chaetomiaceae</taxon>
        <taxon>Achaetomium</taxon>
    </lineage>
</organism>
<gene>
    <name evidence="1" type="ORF">C8A03DRAFT_32677</name>
</gene>
<keyword evidence="2" id="KW-1185">Reference proteome</keyword>
<dbReference type="AlphaFoldDB" id="A0AAN7CC72"/>
<accession>A0AAN7CC72</accession>
<protein>
    <submittedName>
        <fullName evidence="1">Uncharacterized protein</fullName>
    </submittedName>
</protein>